<gene>
    <name evidence="2" type="ORF">SIL87_14015</name>
</gene>
<reference evidence="2 3" key="1">
    <citation type="submission" date="2023-11" db="EMBL/GenBank/DDBJ databases">
        <title>MicrobeMod: A computational toolkit for identifying prokaryotic methylation and restriction-modification with nanopore sequencing.</title>
        <authorList>
            <person name="Crits-Christoph A."/>
            <person name="Kang S.C."/>
            <person name="Lee H."/>
            <person name="Ostrov N."/>
        </authorList>
    </citation>
    <scope>NUCLEOTIDE SEQUENCE [LARGE SCALE GENOMIC DNA]</scope>
    <source>
        <strain evidence="2 3">DSMZ 700</strain>
    </source>
</reference>
<evidence type="ECO:0000256" key="1">
    <source>
        <dbReference type="SAM" id="MobiDB-lite"/>
    </source>
</evidence>
<sequence length="220" mass="23732">MNTHFRPVQSEHPVRDHLGDSTTARPLTTTTAIHTEPLPYGFIALFQTIETLRVPDRSFIIQFVAPHPGAGTSTVAAGFAIAAAQSYRRPVLLIDAGAAYAAGPLEPVPTDTAYLMKSTLRPRAEPFIDPAETSLENRLADLRRHYHAIVIDCPALGRSAEAVTIARHCDGTALIAAAARSSAREMLAARDAITQVGGQILGAVFNRERSYRPRWLGGQG</sequence>
<keyword evidence="3" id="KW-1185">Reference proteome</keyword>
<accession>A0AAW9DU59</accession>
<proteinExistence type="predicted"/>
<dbReference type="PANTHER" id="PTHR32309:SF13">
    <property type="entry name" value="FERRIC ENTEROBACTIN TRANSPORT PROTEIN FEPE"/>
    <property type="match status" value="1"/>
</dbReference>
<evidence type="ECO:0000313" key="3">
    <source>
        <dbReference type="Proteomes" id="UP001279553"/>
    </source>
</evidence>
<dbReference type="SUPFAM" id="SSF52540">
    <property type="entry name" value="P-loop containing nucleoside triphosphate hydrolases"/>
    <property type="match status" value="1"/>
</dbReference>
<dbReference type="AlphaFoldDB" id="A0AAW9DU59"/>
<dbReference type="RefSeq" id="WP_319614758.1">
    <property type="nucleotide sequence ID" value="NZ_JAWXYB010000018.1"/>
</dbReference>
<evidence type="ECO:0008006" key="4">
    <source>
        <dbReference type="Google" id="ProtNLM"/>
    </source>
</evidence>
<name>A0AAW9DU59_ACIAO</name>
<dbReference type="Proteomes" id="UP001279553">
    <property type="component" value="Unassembled WGS sequence"/>
</dbReference>
<comment type="caution">
    <text evidence="2">The sequence shown here is derived from an EMBL/GenBank/DDBJ whole genome shotgun (WGS) entry which is preliminary data.</text>
</comment>
<dbReference type="Gene3D" id="3.40.50.300">
    <property type="entry name" value="P-loop containing nucleotide triphosphate hydrolases"/>
    <property type="match status" value="2"/>
</dbReference>
<protein>
    <recommendedName>
        <fullName evidence="4">CpsD/CapB family tyrosine-protein kinase</fullName>
    </recommendedName>
</protein>
<dbReference type="InterPro" id="IPR050445">
    <property type="entry name" value="Bact_polysacc_biosynth/exp"/>
</dbReference>
<dbReference type="EMBL" id="JAWXYB010000018">
    <property type="protein sequence ID" value="MDX5931878.1"/>
    <property type="molecule type" value="Genomic_DNA"/>
</dbReference>
<organism evidence="2 3">
    <name type="scientific">Acidiphilium acidophilum</name>
    <name type="common">Thiobacillus acidophilus</name>
    <dbReference type="NCBI Taxonomy" id="76588"/>
    <lineage>
        <taxon>Bacteria</taxon>
        <taxon>Pseudomonadati</taxon>
        <taxon>Pseudomonadota</taxon>
        <taxon>Alphaproteobacteria</taxon>
        <taxon>Acetobacterales</taxon>
        <taxon>Acidocellaceae</taxon>
        <taxon>Acidiphilium</taxon>
    </lineage>
</organism>
<dbReference type="InterPro" id="IPR027417">
    <property type="entry name" value="P-loop_NTPase"/>
</dbReference>
<feature type="region of interest" description="Disordered" evidence="1">
    <location>
        <begin position="1"/>
        <end position="24"/>
    </location>
</feature>
<dbReference type="PANTHER" id="PTHR32309">
    <property type="entry name" value="TYROSINE-PROTEIN KINASE"/>
    <property type="match status" value="1"/>
</dbReference>
<dbReference type="GO" id="GO:0004713">
    <property type="term" value="F:protein tyrosine kinase activity"/>
    <property type="evidence" value="ECO:0007669"/>
    <property type="project" value="TreeGrafter"/>
</dbReference>
<dbReference type="GO" id="GO:0005886">
    <property type="term" value="C:plasma membrane"/>
    <property type="evidence" value="ECO:0007669"/>
    <property type="project" value="TreeGrafter"/>
</dbReference>
<evidence type="ECO:0000313" key="2">
    <source>
        <dbReference type="EMBL" id="MDX5931878.1"/>
    </source>
</evidence>